<accession>A0A1A3N403</accession>
<protein>
    <submittedName>
        <fullName evidence="1">Uncharacterized protein</fullName>
    </submittedName>
</protein>
<name>A0A1A3N403_MYCAS</name>
<organism evidence="1 2">
    <name type="scientific">Mycobacterium asiaticum</name>
    <dbReference type="NCBI Taxonomy" id="1790"/>
    <lineage>
        <taxon>Bacteria</taxon>
        <taxon>Bacillati</taxon>
        <taxon>Actinomycetota</taxon>
        <taxon>Actinomycetes</taxon>
        <taxon>Mycobacteriales</taxon>
        <taxon>Mycobacteriaceae</taxon>
        <taxon>Mycobacterium</taxon>
    </lineage>
</organism>
<comment type="caution">
    <text evidence="1">The sequence shown here is derived from an EMBL/GenBank/DDBJ whole genome shotgun (WGS) entry which is preliminary data.</text>
</comment>
<dbReference type="EMBL" id="LZLQ01000058">
    <property type="protein sequence ID" value="OBK16873.1"/>
    <property type="molecule type" value="Genomic_DNA"/>
</dbReference>
<proteinExistence type="predicted"/>
<sequence length="101" mass="10875">MAFGAHDGELAIKTVLPECLGGSRAGDTRADHHHLFESGRHRSVLHRDRLGGAGHFGGYHLSAQIGPRLLLEQMESIFLHVENLVAEAHADAVTVAGVKIH</sequence>
<reference evidence="1 2" key="1">
    <citation type="submission" date="2016-06" db="EMBL/GenBank/DDBJ databases">
        <authorList>
            <person name="Kjaerup R.B."/>
            <person name="Dalgaard T.S."/>
            <person name="Juul-Madsen H.R."/>
        </authorList>
    </citation>
    <scope>NUCLEOTIDE SEQUENCE [LARGE SCALE GENOMIC DNA]</scope>
    <source>
        <strain evidence="1 2">1245139.5</strain>
    </source>
</reference>
<evidence type="ECO:0000313" key="1">
    <source>
        <dbReference type="EMBL" id="OBK16873.1"/>
    </source>
</evidence>
<dbReference type="AlphaFoldDB" id="A0A1A3N403"/>
<dbReference type="Proteomes" id="UP000093629">
    <property type="component" value="Unassembled WGS sequence"/>
</dbReference>
<gene>
    <name evidence="1" type="ORF">A5636_23925</name>
</gene>
<evidence type="ECO:0000313" key="2">
    <source>
        <dbReference type="Proteomes" id="UP000093629"/>
    </source>
</evidence>
<keyword evidence="2" id="KW-1185">Reference proteome</keyword>